<sequence>MLDQIRRTASACELASWCDDAIKGTKGWVSLTNKSSMSNSYSITCALLHCSTFSIVTLLNFYRPCVCVGSSPSTRCDLASMVTVQVDQQLSHDIRECRPSVKLAPTVRKRYNLSPIRIFLKVKLQIKSIGFPQHIFKHNSVVMLIRPSPQPRIKEVQRVSRCIPRQNLRIEEQVPQNIDAALTLYNREPQHIRRQRFRHAQEHCQRSNRVLIPLSHRLSDALLRRLSTQAACPVDLAVQRHEDIQQRRLVLCPRPAQKFLRNEEALCETQIWDFGELERPQAIEFSDAGDFDAGVCPCFAAQIDHGGVCVVHVFEKEGKGEEAAVEQIGL</sequence>
<dbReference type="VEuPathDB" id="FungiDB:JI435_305600"/>
<dbReference type="Proteomes" id="UP000663193">
    <property type="component" value="Chromosome 4"/>
</dbReference>
<evidence type="ECO:0000313" key="2">
    <source>
        <dbReference type="Proteomes" id="UP000663193"/>
    </source>
</evidence>
<organism evidence="1 2">
    <name type="scientific">Phaeosphaeria nodorum (strain SN15 / ATCC MYA-4574 / FGSC 10173)</name>
    <name type="common">Glume blotch fungus</name>
    <name type="synonym">Parastagonospora nodorum</name>
    <dbReference type="NCBI Taxonomy" id="321614"/>
    <lineage>
        <taxon>Eukaryota</taxon>
        <taxon>Fungi</taxon>
        <taxon>Dikarya</taxon>
        <taxon>Ascomycota</taxon>
        <taxon>Pezizomycotina</taxon>
        <taxon>Dothideomycetes</taxon>
        <taxon>Pleosporomycetidae</taxon>
        <taxon>Pleosporales</taxon>
        <taxon>Pleosporineae</taxon>
        <taxon>Phaeosphaeriaceae</taxon>
        <taxon>Parastagonospora</taxon>
    </lineage>
</organism>
<evidence type="ECO:0000313" key="1">
    <source>
        <dbReference type="EMBL" id="QRC94566.1"/>
    </source>
</evidence>
<name>A0A7U2EXA2_PHANO</name>
<accession>A0A7U2EXA2</accession>
<proteinExistence type="predicted"/>
<keyword evidence="2" id="KW-1185">Reference proteome</keyword>
<protein>
    <submittedName>
        <fullName evidence="1">Uncharacterized protein</fullName>
    </submittedName>
</protein>
<reference evidence="2" key="1">
    <citation type="journal article" date="2021" name="BMC Genomics">
        <title>Chromosome-level genome assembly and manually-curated proteome of model necrotroph Parastagonospora nodorum Sn15 reveals a genome-wide trove of candidate effector homologs, and redundancy of virulence-related functions within an accessory chromosome.</title>
        <authorList>
            <person name="Bertazzoni S."/>
            <person name="Jones D.A.B."/>
            <person name="Phan H.T."/>
            <person name="Tan K.-C."/>
            <person name="Hane J.K."/>
        </authorList>
    </citation>
    <scope>NUCLEOTIDE SEQUENCE [LARGE SCALE GENOMIC DNA]</scope>
    <source>
        <strain evidence="2">SN15 / ATCC MYA-4574 / FGSC 10173)</strain>
    </source>
</reference>
<dbReference type="AlphaFoldDB" id="A0A7U2EXA2"/>
<gene>
    <name evidence="1" type="ORF">JI435_305600</name>
</gene>
<dbReference type="EMBL" id="CP069026">
    <property type="protein sequence ID" value="QRC94566.1"/>
    <property type="molecule type" value="Genomic_DNA"/>
</dbReference>